<evidence type="ECO:0000313" key="8">
    <source>
        <dbReference type="Proteomes" id="UP001283212"/>
    </source>
</evidence>
<dbReference type="InterPro" id="IPR041698">
    <property type="entry name" value="Methyltransf_25"/>
</dbReference>
<dbReference type="Pfam" id="PF13649">
    <property type="entry name" value="Methyltransf_25"/>
    <property type="match status" value="1"/>
</dbReference>
<name>A0AAE4SC35_9EURY</name>
<dbReference type="GO" id="GO:0009236">
    <property type="term" value="P:cobalamin biosynthetic process"/>
    <property type="evidence" value="ECO:0007669"/>
    <property type="project" value="UniProtKB-KW"/>
</dbReference>
<keyword evidence="5" id="KW-0949">S-adenosyl-L-methionine</keyword>
<protein>
    <submittedName>
        <fullName evidence="7">Cobalamin biosynthesis bifunctional protein CbiET</fullName>
    </submittedName>
</protein>
<dbReference type="AlphaFoldDB" id="A0AAE4SC35"/>
<keyword evidence="3" id="KW-0489">Methyltransferase</keyword>
<sequence length="177" mass="19104">MELPGGPTQPEVMAVSLAKLGVRQGDTVADIGCGTGTVTKELAHLAGPRGHVYAVDRRALAITCTKETCEGMTTVETVEGEAMEFLSSPRKKIDCAFCGGSRDIAEIITRLDAEGCRSIVVNAVLIETVVEAMHTMQSLGIFQEAVHLQISRSYELVERIMFKPINPIYIIHGGKKC</sequence>
<dbReference type="GO" id="GO:0008168">
    <property type="term" value="F:methyltransferase activity"/>
    <property type="evidence" value="ECO:0007669"/>
    <property type="project" value="UniProtKB-KW"/>
</dbReference>
<dbReference type="InterPro" id="IPR029063">
    <property type="entry name" value="SAM-dependent_MTases_sf"/>
</dbReference>
<gene>
    <name evidence="7" type="primary">cbiET</name>
    <name evidence="7" type="ORF">McpCs1_18010</name>
</gene>
<feature type="domain" description="Methyltransferase" evidence="6">
    <location>
        <begin position="28"/>
        <end position="98"/>
    </location>
</feature>
<accession>A0AAE4SC35</accession>
<reference evidence="7 8" key="1">
    <citation type="submission" date="2023-06" db="EMBL/GenBank/DDBJ databases">
        <title>Genome sequence of Methancorpusculaceae sp. Cs1.</title>
        <authorList>
            <person name="Protasov E."/>
            <person name="Platt K."/>
            <person name="Poehlein A."/>
            <person name="Daniel R."/>
            <person name="Brune A."/>
        </authorList>
    </citation>
    <scope>NUCLEOTIDE SEQUENCE [LARGE SCALE GENOMIC DNA]</scope>
    <source>
        <strain evidence="7 8">Cs1</strain>
    </source>
</reference>
<keyword evidence="8" id="KW-1185">Reference proteome</keyword>
<evidence type="ECO:0000256" key="5">
    <source>
        <dbReference type="ARBA" id="ARBA00022691"/>
    </source>
</evidence>
<dbReference type="Proteomes" id="UP001283212">
    <property type="component" value="Unassembled WGS sequence"/>
</dbReference>
<comment type="pathway">
    <text evidence="1">Cofactor biosynthesis; adenosylcobalamin biosynthesis.</text>
</comment>
<evidence type="ECO:0000256" key="2">
    <source>
        <dbReference type="ARBA" id="ARBA00022573"/>
    </source>
</evidence>
<keyword evidence="2" id="KW-0169">Cobalamin biosynthesis</keyword>
<organism evidence="7 8">
    <name type="scientific">Methanorbis rubei</name>
    <dbReference type="NCBI Taxonomy" id="3028300"/>
    <lineage>
        <taxon>Archaea</taxon>
        <taxon>Methanobacteriati</taxon>
        <taxon>Methanobacteriota</taxon>
        <taxon>Stenosarchaea group</taxon>
        <taxon>Methanomicrobia</taxon>
        <taxon>Methanomicrobiales</taxon>
        <taxon>Methanocorpusculaceae</taxon>
        <taxon>Methanorbis</taxon>
    </lineage>
</organism>
<keyword evidence="4" id="KW-0808">Transferase</keyword>
<dbReference type="GO" id="GO:0032259">
    <property type="term" value="P:methylation"/>
    <property type="evidence" value="ECO:0007669"/>
    <property type="project" value="UniProtKB-KW"/>
</dbReference>
<dbReference type="InterPro" id="IPR050714">
    <property type="entry name" value="Cobalamin_biosynth_MTase"/>
</dbReference>
<evidence type="ECO:0000256" key="1">
    <source>
        <dbReference type="ARBA" id="ARBA00004953"/>
    </source>
</evidence>
<dbReference type="SUPFAM" id="SSF53335">
    <property type="entry name" value="S-adenosyl-L-methionine-dependent methyltransferases"/>
    <property type="match status" value="1"/>
</dbReference>
<dbReference type="CDD" id="cd02440">
    <property type="entry name" value="AdoMet_MTases"/>
    <property type="match status" value="1"/>
</dbReference>
<proteinExistence type="predicted"/>
<evidence type="ECO:0000259" key="6">
    <source>
        <dbReference type="Pfam" id="PF13649"/>
    </source>
</evidence>
<comment type="caution">
    <text evidence="7">The sequence shown here is derived from an EMBL/GenBank/DDBJ whole genome shotgun (WGS) entry which is preliminary data.</text>
</comment>
<dbReference type="RefSeq" id="WP_338096889.1">
    <property type="nucleotide sequence ID" value="NZ_JAWDKB010000008.1"/>
</dbReference>
<dbReference type="PANTHER" id="PTHR43182:SF1">
    <property type="entry name" value="COBALT-PRECORRIN-7 C(5)-METHYLTRANSFERASE"/>
    <property type="match status" value="1"/>
</dbReference>
<dbReference type="Gene3D" id="3.40.50.150">
    <property type="entry name" value="Vaccinia Virus protein VP39"/>
    <property type="match status" value="1"/>
</dbReference>
<evidence type="ECO:0000256" key="4">
    <source>
        <dbReference type="ARBA" id="ARBA00022679"/>
    </source>
</evidence>
<dbReference type="PANTHER" id="PTHR43182">
    <property type="entry name" value="COBALT-PRECORRIN-6B C(15)-METHYLTRANSFERASE (DECARBOXYLATING)"/>
    <property type="match status" value="1"/>
</dbReference>
<evidence type="ECO:0000313" key="7">
    <source>
        <dbReference type="EMBL" id="MDV0444392.1"/>
    </source>
</evidence>
<dbReference type="EMBL" id="JAWDKB010000008">
    <property type="protein sequence ID" value="MDV0444392.1"/>
    <property type="molecule type" value="Genomic_DNA"/>
</dbReference>
<evidence type="ECO:0000256" key="3">
    <source>
        <dbReference type="ARBA" id="ARBA00022603"/>
    </source>
</evidence>